<gene>
    <name evidence="14 16" type="primary">cas1</name>
    <name evidence="16" type="ORF">CGU03_10760</name>
</gene>
<keyword evidence="10 14" id="KW-0238">DNA-binding</keyword>
<dbReference type="Gene3D" id="1.20.120.920">
    <property type="entry name" value="CRISPR-associated endonuclease Cas1, C-terminal domain"/>
    <property type="match status" value="1"/>
</dbReference>
<dbReference type="InterPro" id="IPR002729">
    <property type="entry name" value="CRISPR-assoc_Cas1"/>
</dbReference>
<evidence type="ECO:0000256" key="3">
    <source>
        <dbReference type="ARBA" id="ARBA00022722"/>
    </source>
</evidence>
<evidence type="ECO:0000256" key="7">
    <source>
        <dbReference type="ARBA" id="ARBA00022842"/>
    </source>
</evidence>
<evidence type="ECO:0000259" key="15">
    <source>
        <dbReference type="PROSITE" id="PS50878"/>
    </source>
</evidence>
<sequence>MTQPLLNSIEPIAQLLPLRAVVVTLRFTQLAALQFYHHVAVHTWVRYLCGSPANFSQQVTVQTLENGKTTYQPQEFYRFKLVFTPLGATLIQPLFDKLSGLPHSAHALPKTACLHANVELHSLYCGVSGEPVQHAVDLYPYGLDALAQDVHYWQQQDQVHLQTLTPTRFLLPKTPDTTEATKGERRYCRDKADFTSETLTKRLLDTLVGLLESHTGIRYQREVEQCFDLETHLSFWVEHRYGKGEPKQKKPLGGALFSASLNQLALLPRWQVAMLVLGQWLGVGQSRSMGLGLYCLTSIDHSLGEKNNRLLVQYFAESELNKVVSDSLDNPLSEQQQREVLQSVMTGSECLIHQRYPVPTLQQVEIEKEEGGTRTLSIPPLIDRILQKAVARPLAASLEGLWKSHSYGYRSGLSRHDAKLAINQAIQNGYEWILESDVESFFDNVDWHNLETRLTLLLPNDALVDTIMAWVKAPIKTVTGEYQQRQQGLPQGSPLSPLLANLILDDFDADMLALDYQLVRYADDFVLLFKTEQQAQAALHRVIDSLNEHGLKIKAQKTHIVHAKTGFRYLGFWFLDGYATEISRDHQQEVQEYQQTITQHHTQLLKANTLEQEKIGEREQLGTLLVVAGEVALLSSEEGRLKITQEEQAQFYSWEAIEAIFILGPHNITTPCLRQAMLKQVPIHFASNYGQYQGVACANTPTQGHHNWQVQIAHMQQIEVALHWSIELVVAKIDGHIHLIRNRDPQSPLIEKLRHIKHKARRSRELSTLLGFEGEAAKLLWQFFAQQLEEQWQFTGRNRRPPRDPVNALLSLGYTYLYHLTDALIQANGLCPWVGFYHQPHGAHRTLASDLMEPFRVVVERTALTLINKRQLKPEDFVTQTNGCEISREARKRFLTQLLADLTGKRPKQDRIIDQFIAQIREVKIALKLGSTPKFWRP</sequence>
<dbReference type="GO" id="GO:0003723">
    <property type="term" value="F:RNA binding"/>
    <property type="evidence" value="ECO:0007669"/>
    <property type="project" value="InterPro"/>
</dbReference>
<dbReference type="InterPro" id="IPR042211">
    <property type="entry name" value="CRISPR-assoc_Cas1_N"/>
</dbReference>
<feature type="binding site" evidence="14">
    <location>
        <position position="853"/>
    </location>
    <ligand>
        <name>Mn(2+)</name>
        <dbReference type="ChEBI" id="CHEBI:29035"/>
    </ligand>
</feature>
<dbReference type="GO" id="GO:0003964">
    <property type="term" value="F:RNA-directed DNA polymerase activity"/>
    <property type="evidence" value="ECO:0007669"/>
    <property type="project" value="UniProtKB-KW"/>
</dbReference>
<dbReference type="EC" id="3.1.-.-" evidence="14"/>
<dbReference type="RefSeq" id="WP_055043549.1">
    <property type="nucleotide sequence ID" value="NZ_LBGR01000002.1"/>
</dbReference>
<dbReference type="NCBIfam" id="TIGR00287">
    <property type="entry name" value="cas1"/>
    <property type="match status" value="1"/>
</dbReference>
<evidence type="ECO:0000256" key="6">
    <source>
        <dbReference type="ARBA" id="ARBA00022801"/>
    </source>
</evidence>
<dbReference type="EMBL" id="NMSH01000014">
    <property type="protein sequence ID" value="PAR20803.1"/>
    <property type="molecule type" value="Genomic_DNA"/>
</dbReference>
<dbReference type="Proteomes" id="UP000216173">
    <property type="component" value="Unassembled WGS sequence"/>
</dbReference>
<evidence type="ECO:0000256" key="10">
    <source>
        <dbReference type="ARBA" id="ARBA00023125"/>
    </source>
</evidence>
<proteinExistence type="inferred from homology"/>
<keyword evidence="1" id="KW-0808">Transferase</keyword>
<dbReference type="InterPro" id="IPR043128">
    <property type="entry name" value="Rev_trsase/Diguanyl_cyclase"/>
</dbReference>
<keyword evidence="11 14" id="KW-0464">Manganese</keyword>
<evidence type="ECO:0000313" key="17">
    <source>
        <dbReference type="Proteomes" id="UP000216173"/>
    </source>
</evidence>
<dbReference type="InterPro" id="IPR050646">
    <property type="entry name" value="Cas1"/>
</dbReference>
<dbReference type="GO" id="GO:0003677">
    <property type="term" value="F:DNA binding"/>
    <property type="evidence" value="ECO:0007669"/>
    <property type="project" value="UniProtKB-KW"/>
</dbReference>
<dbReference type="GO" id="GO:0016787">
    <property type="term" value="F:hydrolase activity"/>
    <property type="evidence" value="ECO:0007669"/>
    <property type="project" value="UniProtKB-KW"/>
</dbReference>
<dbReference type="InterPro" id="IPR000477">
    <property type="entry name" value="RT_dom"/>
</dbReference>
<evidence type="ECO:0000256" key="11">
    <source>
        <dbReference type="ARBA" id="ARBA00023211"/>
    </source>
</evidence>
<evidence type="ECO:0000256" key="2">
    <source>
        <dbReference type="ARBA" id="ARBA00022695"/>
    </source>
</evidence>
<keyword evidence="7 14" id="KW-0460">Magnesium</keyword>
<keyword evidence="4 14" id="KW-0479">Metal-binding</keyword>
<comment type="caution">
    <text evidence="16">The sequence shown here is derived from an EMBL/GenBank/DDBJ whole genome shotgun (WGS) entry which is preliminary data.</text>
</comment>
<organism evidence="16 17">
    <name type="scientific">Vibrio metoecus</name>
    <dbReference type="NCBI Taxonomy" id="1481663"/>
    <lineage>
        <taxon>Bacteria</taxon>
        <taxon>Pseudomonadati</taxon>
        <taxon>Pseudomonadota</taxon>
        <taxon>Gammaproteobacteria</taxon>
        <taxon>Vibrionales</taxon>
        <taxon>Vibrionaceae</taxon>
        <taxon>Vibrio</taxon>
    </lineage>
</organism>
<keyword evidence="9 14" id="KW-0051">Antiviral defense</keyword>
<dbReference type="Pfam" id="PF01867">
    <property type="entry name" value="Cas_Cas1"/>
    <property type="match status" value="1"/>
</dbReference>
<reference evidence="17" key="1">
    <citation type="submission" date="2017-07" db="EMBL/GenBank/DDBJ databases">
        <authorList>
            <person name="Boucher Y."/>
            <person name="Orata F.D."/>
        </authorList>
    </citation>
    <scope>NUCLEOTIDE SEQUENCE [LARGE SCALE GENOMIC DNA]</scope>
    <source>
        <strain evidence="17">OYP9E10</strain>
    </source>
</reference>
<feature type="binding site" evidence="14">
    <location>
        <position position="773"/>
    </location>
    <ligand>
        <name>Mn(2+)</name>
        <dbReference type="ChEBI" id="CHEBI:29035"/>
    </ligand>
</feature>
<feature type="binding site" evidence="14">
    <location>
        <position position="838"/>
    </location>
    <ligand>
        <name>Mn(2+)</name>
        <dbReference type="ChEBI" id="CHEBI:29035"/>
    </ligand>
</feature>
<comment type="function">
    <text evidence="14">CRISPR (clustered regularly interspaced short palindromic repeat), is an adaptive immune system that provides protection against mobile genetic elements (viruses, transposable elements and conjugative plasmids). CRISPR clusters contain spacers, sequences complementary to antecedent mobile elements, and target invading nucleic acids. CRISPR clusters are transcribed and processed into CRISPR RNA (crRNA). Acts as a dsDNA endonuclease. Involved in the integration of spacer DNA into the CRISPR cassette.</text>
</comment>
<dbReference type="CDD" id="cd01651">
    <property type="entry name" value="RT_G2_intron"/>
    <property type="match status" value="1"/>
</dbReference>
<evidence type="ECO:0000256" key="14">
    <source>
        <dbReference type="HAMAP-Rule" id="MF_01470"/>
    </source>
</evidence>
<dbReference type="GO" id="GO:0046872">
    <property type="term" value="F:metal ion binding"/>
    <property type="evidence" value="ECO:0007669"/>
    <property type="project" value="UniProtKB-UniRule"/>
</dbReference>
<dbReference type="Gene3D" id="3.100.10.20">
    <property type="entry name" value="CRISPR-associated endonuclease Cas1, N-terminal domain"/>
    <property type="match status" value="1"/>
</dbReference>
<dbReference type="GO" id="GO:0004519">
    <property type="term" value="F:endonuclease activity"/>
    <property type="evidence" value="ECO:0007669"/>
    <property type="project" value="UniProtKB-UniRule"/>
</dbReference>
<dbReference type="GO" id="GO:0051607">
    <property type="term" value="P:defense response to virus"/>
    <property type="evidence" value="ECO:0007669"/>
    <property type="project" value="UniProtKB-UniRule"/>
</dbReference>
<dbReference type="CDD" id="cd09634">
    <property type="entry name" value="Cas1_I-II-III"/>
    <property type="match status" value="1"/>
</dbReference>
<evidence type="ECO:0000256" key="4">
    <source>
        <dbReference type="ARBA" id="ARBA00022723"/>
    </source>
</evidence>
<keyword evidence="5 14" id="KW-0255">Endonuclease</keyword>
<dbReference type="GO" id="GO:0043571">
    <property type="term" value="P:maintenance of CRISPR repeat elements"/>
    <property type="evidence" value="ECO:0007669"/>
    <property type="project" value="UniProtKB-UniRule"/>
</dbReference>
<dbReference type="AlphaFoldDB" id="A0A271VRL1"/>
<dbReference type="HAMAP" id="MF_01470">
    <property type="entry name" value="Cas1"/>
    <property type="match status" value="1"/>
</dbReference>
<comment type="cofactor">
    <cofactor evidence="14">
        <name>Mg(2+)</name>
        <dbReference type="ChEBI" id="CHEBI:18420"/>
    </cofactor>
    <cofactor evidence="14">
        <name>Mn(2+)</name>
        <dbReference type="ChEBI" id="CHEBI:29035"/>
    </cofactor>
</comment>
<feature type="domain" description="Reverse transcriptase" evidence="15">
    <location>
        <begin position="347"/>
        <end position="574"/>
    </location>
</feature>
<dbReference type="InterPro" id="IPR043502">
    <property type="entry name" value="DNA/RNA_pol_sf"/>
</dbReference>
<comment type="similarity">
    <text evidence="14">Belongs to the CRISPR-associated endonuclease Cas1 family.</text>
</comment>
<keyword evidence="6 14" id="KW-0378">Hydrolase</keyword>
<accession>A0A271VRL1</accession>
<evidence type="ECO:0000256" key="8">
    <source>
        <dbReference type="ARBA" id="ARBA00022918"/>
    </source>
</evidence>
<dbReference type="PANTHER" id="PTHR34353">
    <property type="entry name" value="CRISPR-ASSOCIATED ENDONUCLEASE CAS1 1"/>
    <property type="match status" value="1"/>
</dbReference>
<keyword evidence="3 14" id="KW-0540">Nuclease</keyword>
<dbReference type="PRINTS" id="PR00866">
    <property type="entry name" value="RNADNAPOLMS"/>
</dbReference>
<evidence type="ECO:0000256" key="13">
    <source>
        <dbReference type="ARBA" id="ARBA00038592"/>
    </source>
</evidence>
<dbReference type="PROSITE" id="PS50878">
    <property type="entry name" value="RT_POL"/>
    <property type="match status" value="1"/>
</dbReference>
<dbReference type="InterPro" id="IPR000123">
    <property type="entry name" value="Reverse_transcriptase_msDNA"/>
</dbReference>
<dbReference type="SUPFAM" id="SSF56672">
    <property type="entry name" value="DNA/RNA polymerases"/>
    <property type="match status" value="1"/>
</dbReference>
<evidence type="ECO:0000313" key="16">
    <source>
        <dbReference type="EMBL" id="PAR20803.1"/>
    </source>
</evidence>
<protein>
    <recommendedName>
        <fullName evidence="14">CRISPR-associated endonuclease Cas1</fullName>
        <ecNumber evidence="14">3.1.-.-</ecNumber>
    </recommendedName>
</protein>
<evidence type="ECO:0000256" key="5">
    <source>
        <dbReference type="ARBA" id="ARBA00022759"/>
    </source>
</evidence>
<dbReference type="Gene3D" id="3.30.70.270">
    <property type="match status" value="1"/>
</dbReference>
<evidence type="ECO:0000256" key="1">
    <source>
        <dbReference type="ARBA" id="ARBA00022679"/>
    </source>
</evidence>
<keyword evidence="8" id="KW-0695">RNA-directed DNA polymerase</keyword>
<dbReference type="InterPro" id="IPR042206">
    <property type="entry name" value="CRISPR-assoc_Cas1_C"/>
</dbReference>
<comment type="subunit">
    <text evidence="13 14">Homodimer, forms a heterotetramer with a Cas2 homodimer.</text>
</comment>
<evidence type="ECO:0000256" key="9">
    <source>
        <dbReference type="ARBA" id="ARBA00023118"/>
    </source>
</evidence>
<evidence type="ECO:0000256" key="12">
    <source>
        <dbReference type="ARBA" id="ARBA00034120"/>
    </source>
</evidence>
<dbReference type="PANTHER" id="PTHR34353:SF2">
    <property type="entry name" value="CRISPR-ASSOCIATED ENDONUCLEASE CAS1 1"/>
    <property type="match status" value="1"/>
</dbReference>
<comment type="similarity">
    <text evidence="12">Belongs to the bacterial reverse transcriptase family.</text>
</comment>
<name>A0A271VRL1_VIBMT</name>
<dbReference type="Pfam" id="PF00078">
    <property type="entry name" value="RVT_1"/>
    <property type="match status" value="1"/>
</dbReference>
<keyword evidence="2" id="KW-0548">Nucleotidyltransferase</keyword>